<dbReference type="CDD" id="cd00293">
    <property type="entry name" value="USP-like"/>
    <property type="match status" value="1"/>
</dbReference>
<feature type="transmembrane region" description="Helical" evidence="6">
    <location>
        <begin position="158"/>
        <end position="176"/>
    </location>
</feature>
<keyword evidence="5 6" id="KW-0472">Membrane</keyword>
<dbReference type="GO" id="GO:0022857">
    <property type="term" value="F:transmembrane transporter activity"/>
    <property type="evidence" value="ECO:0007669"/>
    <property type="project" value="InterPro"/>
</dbReference>
<protein>
    <submittedName>
        <fullName evidence="8">Transport protein (Probable substrate cationic amino acids)</fullName>
    </submittedName>
</protein>
<dbReference type="Gene3D" id="1.20.1740.10">
    <property type="entry name" value="Amino acid/polyamine transporter I"/>
    <property type="match status" value="1"/>
</dbReference>
<dbReference type="PANTHER" id="PTHR42770">
    <property type="entry name" value="AMINO ACID TRANSPORTER-RELATED"/>
    <property type="match status" value="1"/>
</dbReference>
<dbReference type="EMBL" id="CP063206">
    <property type="protein sequence ID" value="QOS13489.1"/>
    <property type="molecule type" value="Genomic_DNA"/>
</dbReference>
<dbReference type="Pfam" id="PF00582">
    <property type="entry name" value="Usp"/>
    <property type="match status" value="2"/>
</dbReference>
<feature type="transmembrane region" description="Helical" evidence="6">
    <location>
        <begin position="188"/>
        <end position="210"/>
    </location>
</feature>
<dbReference type="SUPFAM" id="SSF52402">
    <property type="entry name" value="Adenine nucleotide alpha hydrolases-like"/>
    <property type="match status" value="2"/>
</dbReference>
<dbReference type="InterPro" id="IPR002293">
    <property type="entry name" value="AA/rel_permease1"/>
</dbReference>
<evidence type="ECO:0000259" key="7">
    <source>
        <dbReference type="Pfam" id="PF00582"/>
    </source>
</evidence>
<feature type="domain" description="UspA" evidence="7">
    <location>
        <begin position="608"/>
        <end position="724"/>
    </location>
</feature>
<feature type="transmembrane region" description="Helical" evidence="6">
    <location>
        <begin position="84"/>
        <end position="107"/>
    </location>
</feature>
<feature type="transmembrane region" description="Helical" evidence="6">
    <location>
        <begin position="385"/>
        <end position="407"/>
    </location>
</feature>
<sequence length="730" mass="76812">MSDRSGQLERNIGFLEAMTLGGGTMIGAGIFILPGIAAEGAGPASSISFVIAGFVALLAALSLSELATGMPVAGGSYHFVNRALGGFFGSIVGWGMWTGLMFASAFYMIGFGQYLVEPIPFLDGRALVILLGLIGLVLIVGVNYYGTEESSQLQNIMIGAETAIVLAYVALGLFFIDPANLDPFAPTGPSGIIATTGVVFVSFLGFEIIATVSGEVKNPSRNIPLAMILSVVLVTILYAFVMIVTTGVVQYETLGGSLVPVSDVAVVFMGSIGVVAIVAAAAIAAISSSNSSILAAARVNYAMGRDELMSDWLNVTHDRFGTPHRAIVATGAVTALLITAGLNIETIVALLAEVASFSFLVSYSLVHVALVVFRRADPEAYEPTFTIPDPLYPAVPILGVLFAVLVISQMATIIILLGLGIVGLGVGWYFIYVRDHTIDTGLISDAVSPVSNPYRVVVPVANPETQGDLIRLAAATAHAHTDEGTPELVAVNVLQVADPSPQQNIEAERLEHQHDLLKAARDIAEEMDVHLRTVALNGERVDETILEAIIDEGADQVLLGWRGTLTRQGHVFGPNLDSVVEKAPCEVTLVTLHDETVGTPVALAGPGPHSPVAARRAVDFATVDGTMPTLLNVQRPMADGNADALKRGDAVIEDVAERAGLDPEEYESDVIVDDDIEAAILDTVNHYNTICVGLSERSEASRIMFGTIAERISQEATSNVGIVRGSGDDK</sequence>
<dbReference type="GeneID" id="59461007"/>
<dbReference type="Proteomes" id="UP000663064">
    <property type="component" value="Plasmid pHGLR1"/>
</dbReference>
<evidence type="ECO:0000256" key="5">
    <source>
        <dbReference type="ARBA" id="ARBA00023136"/>
    </source>
</evidence>
<keyword evidence="3 6" id="KW-0812">Transmembrane</keyword>
<feature type="transmembrane region" description="Helical" evidence="6">
    <location>
        <begin position="264"/>
        <end position="286"/>
    </location>
</feature>
<evidence type="ECO:0000256" key="3">
    <source>
        <dbReference type="ARBA" id="ARBA00022692"/>
    </source>
</evidence>
<feature type="transmembrane region" description="Helical" evidence="6">
    <location>
        <begin position="222"/>
        <end position="244"/>
    </location>
</feature>
<evidence type="ECO:0000256" key="2">
    <source>
        <dbReference type="ARBA" id="ARBA00022475"/>
    </source>
</evidence>
<keyword evidence="2" id="KW-1003">Cell membrane</keyword>
<evidence type="ECO:0000256" key="4">
    <source>
        <dbReference type="ARBA" id="ARBA00022989"/>
    </source>
</evidence>
<feature type="transmembrane region" description="Helical" evidence="6">
    <location>
        <begin position="127"/>
        <end position="146"/>
    </location>
</feature>
<gene>
    <name evidence="8" type="ORF">HfgLR_21285</name>
</gene>
<evidence type="ECO:0000313" key="9">
    <source>
        <dbReference type="Proteomes" id="UP000663064"/>
    </source>
</evidence>
<reference evidence="8" key="1">
    <citation type="journal article" date="2021" name="Front. Microbiol.">
        <title>Cellular and Genomic Properties of Haloferax gibbonsii LR2-5, the Host of Euryarchaeal Virus HFTV1.</title>
        <authorList>
            <person name="Tittes C."/>
            <person name="Schwarzer S."/>
            <person name="Pfeiffer F."/>
            <person name="Dyall-Smith M."/>
            <person name="Rodriguez-Franco M."/>
            <person name="Oksanen H.M."/>
            <person name="Quax T.E.F."/>
        </authorList>
    </citation>
    <scope>NUCLEOTIDE SEQUENCE</scope>
    <source>
        <strain evidence="8">LR2-5</strain>
    </source>
</reference>
<feature type="transmembrane region" description="Helical" evidence="6">
    <location>
        <begin position="12"/>
        <end position="37"/>
    </location>
</feature>
<name>A0A871BL21_HALGI</name>
<feature type="domain" description="UspA" evidence="7">
    <location>
        <begin position="455"/>
        <end position="590"/>
    </location>
</feature>
<keyword evidence="4 6" id="KW-1133">Transmembrane helix</keyword>
<keyword evidence="8" id="KW-0614">Plasmid</keyword>
<dbReference type="GO" id="GO:0005886">
    <property type="term" value="C:plasma membrane"/>
    <property type="evidence" value="ECO:0007669"/>
    <property type="project" value="UniProtKB-SubCell"/>
</dbReference>
<evidence type="ECO:0000256" key="1">
    <source>
        <dbReference type="ARBA" id="ARBA00004651"/>
    </source>
</evidence>
<feature type="transmembrane region" description="Helical" evidence="6">
    <location>
        <begin position="350"/>
        <end position="373"/>
    </location>
</feature>
<feature type="transmembrane region" description="Helical" evidence="6">
    <location>
        <begin position="43"/>
        <end position="63"/>
    </location>
</feature>
<proteinExistence type="predicted"/>
<evidence type="ECO:0000256" key="6">
    <source>
        <dbReference type="SAM" id="Phobius"/>
    </source>
</evidence>
<feature type="transmembrane region" description="Helical" evidence="6">
    <location>
        <begin position="326"/>
        <end position="344"/>
    </location>
</feature>
<dbReference type="InterPro" id="IPR050367">
    <property type="entry name" value="APC_superfamily"/>
</dbReference>
<evidence type="ECO:0000313" key="8">
    <source>
        <dbReference type="EMBL" id="QOS13489.1"/>
    </source>
</evidence>
<comment type="subcellular location">
    <subcellularLocation>
        <location evidence="1">Cell membrane</location>
        <topology evidence="1">Multi-pass membrane protein</topology>
    </subcellularLocation>
</comment>
<dbReference type="AlphaFoldDB" id="A0A871BL21"/>
<geneLocation type="plasmid" evidence="8 9">
    <name>pHGLR1</name>
</geneLocation>
<dbReference type="RefSeq" id="WP_193493871.1">
    <property type="nucleotide sequence ID" value="NZ_CP063206.1"/>
</dbReference>
<dbReference type="PANTHER" id="PTHR42770:SF11">
    <property type="entry name" value="INNER MEMBRANE TRANSPORT PROTEIN YBAT"/>
    <property type="match status" value="1"/>
</dbReference>
<dbReference type="InterPro" id="IPR014729">
    <property type="entry name" value="Rossmann-like_a/b/a_fold"/>
</dbReference>
<dbReference type="Gene3D" id="3.40.50.620">
    <property type="entry name" value="HUPs"/>
    <property type="match status" value="2"/>
</dbReference>
<dbReference type="InterPro" id="IPR006016">
    <property type="entry name" value="UspA"/>
</dbReference>
<accession>A0A871BL21</accession>
<dbReference type="Pfam" id="PF13520">
    <property type="entry name" value="AA_permease_2"/>
    <property type="match status" value="1"/>
</dbReference>
<feature type="transmembrane region" description="Helical" evidence="6">
    <location>
        <begin position="413"/>
        <end position="432"/>
    </location>
</feature>
<organism evidence="8 9">
    <name type="scientific">Haloferax gibbonsii</name>
    <dbReference type="NCBI Taxonomy" id="35746"/>
    <lineage>
        <taxon>Archaea</taxon>
        <taxon>Methanobacteriati</taxon>
        <taxon>Methanobacteriota</taxon>
        <taxon>Stenosarchaea group</taxon>
        <taxon>Halobacteria</taxon>
        <taxon>Halobacteriales</taxon>
        <taxon>Haloferacaceae</taxon>
        <taxon>Haloferax</taxon>
    </lineage>
</organism>